<evidence type="ECO:0000256" key="4">
    <source>
        <dbReference type="ARBA" id="ARBA00023321"/>
    </source>
</evidence>
<dbReference type="GO" id="GO:0003713">
    <property type="term" value="F:transcription coactivator activity"/>
    <property type="evidence" value="ECO:0007669"/>
    <property type="project" value="TreeGrafter"/>
</dbReference>
<feature type="region of interest" description="Disordered" evidence="7">
    <location>
        <begin position="237"/>
        <end position="298"/>
    </location>
</feature>
<feature type="domain" description="HTH APSES-type" evidence="8">
    <location>
        <begin position="75"/>
        <end position="186"/>
    </location>
</feature>
<dbReference type="SUPFAM" id="SSF48403">
    <property type="entry name" value="Ankyrin repeat"/>
    <property type="match status" value="1"/>
</dbReference>
<feature type="compositionally biased region" description="Low complexity" evidence="7">
    <location>
        <begin position="249"/>
        <end position="258"/>
    </location>
</feature>
<keyword evidence="1" id="KW-0677">Repeat</keyword>
<dbReference type="GO" id="GO:0030435">
    <property type="term" value="P:sporulation resulting in formation of a cellular spore"/>
    <property type="evidence" value="ECO:0007669"/>
    <property type="project" value="UniProtKB-KW"/>
</dbReference>
<accession>A0A4S9LDF3</accession>
<dbReference type="PANTHER" id="PTHR43828">
    <property type="entry name" value="ASPARAGINASE"/>
    <property type="match status" value="1"/>
</dbReference>
<dbReference type="GO" id="GO:0048315">
    <property type="term" value="P:conidium formation"/>
    <property type="evidence" value="ECO:0007669"/>
    <property type="project" value="UniProtKB-KW"/>
</dbReference>
<feature type="compositionally biased region" description="Polar residues" evidence="7">
    <location>
        <begin position="586"/>
        <end position="610"/>
    </location>
</feature>
<dbReference type="EMBL" id="QZBD01000129">
    <property type="protein sequence ID" value="THY27376.1"/>
    <property type="molecule type" value="Genomic_DNA"/>
</dbReference>
<evidence type="ECO:0000313" key="10">
    <source>
        <dbReference type="Proteomes" id="UP000306584"/>
    </source>
</evidence>
<dbReference type="InterPro" id="IPR036887">
    <property type="entry name" value="HTH_APSES_sf"/>
</dbReference>
<dbReference type="Proteomes" id="UP000306584">
    <property type="component" value="Unassembled WGS sequence"/>
</dbReference>
<sequence length="867" mass="94578">MKHFTPKMAHHTNRTPQDQGHYSMPYGSQTAQYAVAQSPGMAQTFKALQDAGYGQGASAPAPQQNMRPTFEKPTIYTAVYSGVQVYEMEVNNIACMRRRSDGWLNATQILKVAGVDKGKRTKVLEKEILPGEHEKVQGGYGKYQGTWINYRRGREFCRQYGVEDLLLPLLEHDLDGSGTGQTTETPTKEQAMAANRKRFYAAGVQDRNGPTASNTFFQNISPMSSVALAALNKAARLNSPARPSHMRRSSQQQQTSMMADVSYHNNQVPDSGYNTQNPAWRQAPGGQEPPRKRMRPNDDIPVEASIMSLDPTEPGESFLQSTQQYLEENVNGSDEPVTLPPLPAPTGIEDDNKRQLLLELFAESSRQDFASHPALLSLSPEDLDIPLDTSANTALHWAATLSRVPLLRLLIQKGANIFRGNAAGQSALISAVLVNNCCEHSSFPDVLELLSPLIEVRDAQARTILHHIAVSCGIKGRAPSSKYYLEALLEFLVRSVSKPAPAENGSATPGQAVKERMNLMRFLTHIVNARDKAGNTALNLAARIGNRGIIQQLLEVKADPTIPNHKGVTARDFGVGAEDENGQAVGFNNPSNIDPIFSQAQAPNRPPSQNTTTEGATEKEATPVSNTNIIEDQNQDVISSLTSMLTANLAQHKQLLVEKTTQIDKLNAQIQELSAVAKTESDQLANLQRRAKSRSEGQSKVANLKRILEERHRNGRKVTKTTTAVGDADASVSSVLAIVDELPSNISDPAQVAQQLSPSLQQQILSNTPSIAELRTLKKVYETNNDRLHQKSTQLKSRSTQLEHLYRKVVSLCTGVAEEKVEDQLGALLAAVESEKGALGREEAGRVREFLIKVEGVGGGSEVAAGV</sequence>
<proteinExistence type="predicted"/>
<dbReference type="SUPFAM" id="SSF54616">
    <property type="entry name" value="DNA-binding domain of Mlu1-box binding protein MBP1"/>
    <property type="match status" value="1"/>
</dbReference>
<evidence type="ECO:0000256" key="2">
    <source>
        <dbReference type="ARBA" id="ARBA00022969"/>
    </source>
</evidence>
<evidence type="ECO:0000256" key="5">
    <source>
        <dbReference type="PROSITE-ProRule" id="PRU00023"/>
    </source>
</evidence>
<reference evidence="9 10" key="1">
    <citation type="submission" date="2018-10" db="EMBL/GenBank/DDBJ databases">
        <title>Fifty Aureobasidium pullulans genomes reveal a recombining polyextremotolerant generalist.</title>
        <authorList>
            <person name="Gostincar C."/>
            <person name="Turk M."/>
            <person name="Zajc J."/>
            <person name="Gunde-Cimerman N."/>
        </authorList>
    </citation>
    <scope>NUCLEOTIDE SEQUENCE [LARGE SCALE GENOMIC DNA]</scope>
    <source>
        <strain evidence="9 10">EXF-6604</strain>
    </source>
</reference>
<dbReference type="GO" id="GO:0033309">
    <property type="term" value="C:SBF transcription complex"/>
    <property type="evidence" value="ECO:0007669"/>
    <property type="project" value="TreeGrafter"/>
</dbReference>
<dbReference type="Gene3D" id="3.10.260.10">
    <property type="entry name" value="Transcription regulator HTH, APSES-type DNA-binding domain"/>
    <property type="match status" value="1"/>
</dbReference>
<evidence type="ECO:0000259" key="8">
    <source>
        <dbReference type="PROSITE" id="PS51299"/>
    </source>
</evidence>
<gene>
    <name evidence="9" type="ORF">D6D01_04132</name>
</gene>
<evidence type="ECO:0000256" key="6">
    <source>
        <dbReference type="SAM" id="Coils"/>
    </source>
</evidence>
<dbReference type="PROSITE" id="PS50297">
    <property type="entry name" value="ANK_REP_REGION"/>
    <property type="match status" value="2"/>
</dbReference>
<dbReference type="InterPro" id="IPR018004">
    <property type="entry name" value="KilA/APSES_HTH"/>
</dbReference>
<evidence type="ECO:0000256" key="3">
    <source>
        <dbReference type="ARBA" id="ARBA00023043"/>
    </source>
</evidence>
<keyword evidence="4" id="KW-0183">Conidiation</keyword>
<evidence type="ECO:0000256" key="7">
    <source>
        <dbReference type="SAM" id="MobiDB-lite"/>
    </source>
</evidence>
<feature type="compositionally biased region" description="Polar residues" evidence="7">
    <location>
        <begin position="263"/>
        <end position="279"/>
    </location>
</feature>
<feature type="compositionally biased region" description="Basic and acidic residues" evidence="7">
    <location>
        <begin position="289"/>
        <end position="298"/>
    </location>
</feature>
<dbReference type="Pfam" id="PF04383">
    <property type="entry name" value="KilA-N"/>
    <property type="match status" value="1"/>
</dbReference>
<keyword evidence="6" id="KW-0175">Coiled coil</keyword>
<dbReference type="PANTHER" id="PTHR43828:SF3">
    <property type="entry name" value="CHROMO DOMAIN-CONTAINING PROTEIN"/>
    <property type="match status" value="1"/>
</dbReference>
<dbReference type="InterPro" id="IPR002110">
    <property type="entry name" value="Ankyrin_rpt"/>
</dbReference>
<keyword evidence="2" id="KW-0749">Sporulation</keyword>
<name>A0A4S9LDF3_AURPU</name>
<dbReference type="InterPro" id="IPR003163">
    <property type="entry name" value="Tscrpt_reg_HTH_APSES-type"/>
</dbReference>
<feature type="repeat" description="ANK" evidence="5">
    <location>
        <begin position="533"/>
        <end position="565"/>
    </location>
</feature>
<keyword evidence="3 5" id="KW-0040">ANK repeat</keyword>
<dbReference type="PROSITE" id="PS50088">
    <property type="entry name" value="ANK_REPEAT"/>
    <property type="match status" value="2"/>
</dbReference>
<feature type="region of interest" description="Disordered" evidence="7">
    <location>
        <begin position="1"/>
        <end position="23"/>
    </location>
</feature>
<dbReference type="GO" id="GO:0030907">
    <property type="term" value="C:MBF transcription complex"/>
    <property type="evidence" value="ECO:0007669"/>
    <property type="project" value="TreeGrafter"/>
</dbReference>
<dbReference type="PROSITE" id="PS51299">
    <property type="entry name" value="HTH_APSES"/>
    <property type="match status" value="1"/>
</dbReference>
<evidence type="ECO:0000256" key="1">
    <source>
        <dbReference type="ARBA" id="ARBA00022737"/>
    </source>
</evidence>
<feature type="coiled-coil region" evidence="6">
    <location>
        <begin position="649"/>
        <end position="690"/>
    </location>
</feature>
<dbReference type="Pfam" id="PF13637">
    <property type="entry name" value="Ank_4"/>
    <property type="match status" value="1"/>
</dbReference>
<dbReference type="AlphaFoldDB" id="A0A4S9LDF3"/>
<dbReference type="InterPro" id="IPR036770">
    <property type="entry name" value="Ankyrin_rpt-contain_sf"/>
</dbReference>
<dbReference type="GO" id="GO:0001228">
    <property type="term" value="F:DNA-binding transcription activator activity, RNA polymerase II-specific"/>
    <property type="evidence" value="ECO:0007669"/>
    <property type="project" value="UniProtKB-ARBA"/>
</dbReference>
<protein>
    <recommendedName>
        <fullName evidence="8">HTH APSES-type domain-containing protein</fullName>
    </recommendedName>
</protein>
<dbReference type="Pfam" id="PF00023">
    <property type="entry name" value="Ank"/>
    <property type="match status" value="1"/>
</dbReference>
<dbReference type="SMART" id="SM01252">
    <property type="entry name" value="KilA-N"/>
    <property type="match status" value="1"/>
</dbReference>
<dbReference type="GO" id="GO:0003677">
    <property type="term" value="F:DNA binding"/>
    <property type="evidence" value="ECO:0007669"/>
    <property type="project" value="InterPro"/>
</dbReference>
<evidence type="ECO:0000313" key="9">
    <source>
        <dbReference type="EMBL" id="THY27376.1"/>
    </source>
</evidence>
<comment type="caution">
    <text evidence="9">The sequence shown here is derived from an EMBL/GenBank/DDBJ whole genome shotgun (WGS) entry which is preliminary data.</text>
</comment>
<feature type="repeat" description="ANK" evidence="5">
    <location>
        <begin position="390"/>
        <end position="422"/>
    </location>
</feature>
<feature type="compositionally biased region" description="Polar residues" evidence="7">
    <location>
        <begin position="14"/>
        <end position="23"/>
    </location>
</feature>
<feature type="region of interest" description="Disordered" evidence="7">
    <location>
        <begin position="579"/>
        <end position="628"/>
    </location>
</feature>
<organism evidence="9 10">
    <name type="scientific">Aureobasidium pullulans</name>
    <name type="common">Black yeast</name>
    <name type="synonym">Pullularia pullulans</name>
    <dbReference type="NCBI Taxonomy" id="5580"/>
    <lineage>
        <taxon>Eukaryota</taxon>
        <taxon>Fungi</taxon>
        <taxon>Dikarya</taxon>
        <taxon>Ascomycota</taxon>
        <taxon>Pezizomycotina</taxon>
        <taxon>Dothideomycetes</taxon>
        <taxon>Dothideomycetidae</taxon>
        <taxon>Dothideales</taxon>
        <taxon>Saccotheciaceae</taxon>
        <taxon>Aureobasidium</taxon>
    </lineage>
</organism>
<dbReference type="Gene3D" id="1.25.40.20">
    <property type="entry name" value="Ankyrin repeat-containing domain"/>
    <property type="match status" value="1"/>
</dbReference>
<dbReference type="FunFam" id="3.10.260.10:FF:000001">
    <property type="entry name" value="APSES transcription factor (MbpA)"/>
    <property type="match status" value="1"/>
</dbReference>
<dbReference type="SMART" id="SM00248">
    <property type="entry name" value="ANK"/>
    <property type="match status" value="2"/>
</dbReference>
<dbReference type="InterPro" id="IPR051642">
    <property type="entry name" value="SWI6-like"/>
</dbReference>
<feature type="compositionally biased region" description="Basic residues" evidence="7">
    <location>
        <begin position="1"/>
        <end position="13"/>
    </location>
</feature>